<dbReference type="AlphaFoldDB" id="A0A644U4Z0"/>
<evidence type="ECO:0000313" key="1">
    <source>
        <dbReference type="EMBL" id="MPL73987.1"/>
    </source>
</evidence>
<name>A0A644U4Z0_9ZZZZ</name>
<gene>
    <name evidence="1" type="ORF">SDC9_19796</name>
</gene>
<comment type="caution">
    <text evidence="1">The sequence shown here is derived from an EMBL/GenBank/DDBJ whole genome shotgun (WGS) entry which is preliminary data.</text>
</comment>
<proteinExistence type="predicted"/>
<evidence type="ECO:0008006" key="2">
    <source>
        <dbReference type="Google" id="ProtNLM"/>
    </source>
</evidence>
<accession>A0A644U4Z0</accession>
<sequence length="59" mass="6755">MLKLLQVVFIAIFTIFLFSGCSVYSMQGKVLSLNPDTIQNRLYLHKGTKSDTRLKYSLI</sequence>
<organism evidence="1">
    <name type="scientific">bioreactor metagenome</name>
    <dbReference type="NCBI Taxonomy" id="1076179"/>
    <lineage>
        <taxon>unclassified sequences</taxon>
        <taxon>metagenomes</taxon>
        <taxon>ecological metagenomes</taxon>
    </lineage>
</organism>
<protein>
    <recommendedName>
        <fullName evidence="2">Lipoprotein</fullName>
    </recommendedName>
</protein>
<dbReference type="PROSITE" id="PS51257">
    <property type="entry name" value="PROKAR_LIPOPROTEIN"/>
    <property type="match status" value="1"/>
</dbReference>
<reference evidence="1" key="1">
    <citation type="submission" date="2019-08" db="EMBL/GenBank/DDBJ databases">
        <authorList>
            <person name="Kucharzyk K."/>
            <person name="Murdoch R.W."/>
            <person name="Higgins S."/>
            <person name="Loffler F."/>
        </authorList>
    </citation>
    <scope>NUCLEOTIDE SEQUENCE</scope>
</reference>
<dbReference type="EMBL" id="VSSQ01000077">
    <property type="protein sequence ID" value="MPL73987.1"/>
    <property type="molecule type" value="Genomic_DNA"/>
</dbReference>